<accession>A0A1Y2EZX2</accession>
<evidence type="ECO:0000313" key="4">
    <source>
        <dbReference type="Proteomes" id="UP000193920"/>
    </source>
</evidence>
<keyword evidence="4" id="KW-1185">Reference proteome</keyword>
<gene>
    <name evidence="3" type="ORF">LY90DRAFT_101951</name>
</gene>
<reference evidence="3 4" key="1">
    <citation type="submission" date="2016-08" db="EMBL/GenBank/DDBJ databases">
        <title>A Parts List for Fungal Cellulosomes Revealed by Comparative Genomics.</title>
        <authorList>
            <consortium name="DOE Joint Genome Institute"/>
            <person name="Haitjema C.H."/>
            <person name="Gilmore S.P."/>
            <person name="Henske J.K."/>
            <person name="Solomon K.V."/>
            <person name="De Groot R."/>
            <person name="Kuo A."/>
            <person name="Mondo S.J."/>
            <person name="Salamov A.A."/>
            <person name="Labutti K."/>
            <person name="Zhao Z."/>
            <person name="Chiniquy J."/>
            <person name="Barry K."/>
            <person name="Brewer H.M."/>
            <person name="Purvine S.O."/>
            <person name="Wright A.T."/>
            <person name="Boxma B."/>
            <person name="Van Alen T."/>
            <person name="Hackstein J.H."/>
            <person name="Baker S.E."/>
            <person name="Grigoriev I.V."/>
            <person name="O'Malley M.A."/>
        </authorList>
    </citation>
    <scope>NUCLEOTIDE SEQUENCE [LARGE SCALE GENOMIC DNA]</scope>
    <source>
        <strain evidence="3 4">G1</strain>
    </source>
</reference>
<comment type="caution">
    <text evidence="3">The sequence shown here is derived from an EMBL/GenBank/DDBJ whole genome shotgun (WGS) entry which is preliminary data.</text>
</comment>
<evidence type="ECO:0000256" key="2">
    <source>
        <dbReference type="ARBA" id="ARBA00023043"/>
    </source>
</evidence>
<dbReference type="PANTHER" id="PTHR24198:SF165">
    <property type="entry name" value="ANKYRIN REPEAT-CONTAINING PROTEIN-RELATED"/>
    <property type="match status" value="1"/>
</dbReference>
<keyword evidence="1" id="KW-0677">Repeat</keyword>
<sequence>MKNIPNAKEIQEFQIINFIVKIDNIKYKINFKGIFNGNDNSIKIKNFDIKHYENEKDNSIKCITSNEKSHIENDKLKISRKSKNSTVNSITDINNKNLRRFIINIENFVKAYFVLNKGKSNYHQNLINYNKNENKFVLNFNNNNLIFFNKDVIQLLNFYIQDSLSFFKNVKKYTNIKSYKQSNYYIRDSLSYYKKEKEYPGSIITVKNNNYIQGFFNFYRNGKKYSNIIAYIQKKYNNIVPLNEKITFIKNNKLVYLILLLKSGELDLVINFVKRGEVDINKIDENNYNFFSYILKYSSNARSLNKVYRSLRKVVDIEINSECFKNPYLYNLILNNKRLLKLFIKKGLYLSKEYLTIMDVIINFELIDLGKVVIDLDPSIVNKRNNNGKLPIIIAVNKNCTKIFKLLLENNVDISKVCKYNSYRTVFSYIIEHNNKYYIKKVMKYMISKPDYMNEVLMKTIKYYLISQKYNYLDLLLNHELINEKTIKKVLKLIIQGEENASFDLKRKNKDSTNLIHFLCKNNFQSILKLLIKSNIKNNDLINIDDEYHPLYCIYKNEINNNNLITSLIDFGMAIKIQWLKNKDFIVYMLHNNTYLKAIREKKLKIINSNNNDDNDNDNDNIYEIGNPLIFAINNNLIEFFKLILKLKILQNNEMNMNLEQESPLFIAVKNNNLIFSKLILKNKSLLKCNKGNNSKEIILSYIIKNKMVEMFSLFQKELYEEEFEYYIKSIINGIFIGKIENKKHYLRFLINNLNNNIIENYDMIKNFNCKNCYYESLLHDQCYTGNIEILKIILSNSEESINDIAKEDGNTPLIISLKFKIIK</sequence>
<name>A0A1Y2EZX2_9FUNG</name>
<dbReference type="AlphaFoldDB" id="A0A1Y2EZX2"/>
<dbReference type="InterPro" id="IPR036770">
    <property type="entry name" value="Ankyrin_rpt-contain_sf"/>
</dbReference>
<proteinExistence type="predicted"/>
<evidence type="ECO:0008006" key="5">
    <source>
        <dbReference type="Google" id="ProtNLM"/>
    </source>
</evidence>
<organism evidence="3 4">
    <name type="scientific">Neocallimastix californiae</name>
    <dbReference type="NCBI Taxonomy" id="1754190"/>
    <lineage>
        <taxon>Eukaryota</taxon>
        <taxon>Fungi</taxon>
        <taxon>Fungi incertae sedis</taxon>
        <taxon>Chytridiomycota</taxon>
        <taxon>Chytridiomycota incertae sedis</taxon>
        <taxon>Neocallimastigomycetes</taxon>
        <taxon>Neocallimastigales</taxon>
        <taxon>Neocallimastigaceae</taxon>
        <taxon>Neocallimastix</taxon>
    </lineage>
</organism>
<dbReference type="InterPro" id="IPR002110">
    <property type="entry name" value="Ankyrin_rpt"/>
</dbReference>
<evidence type="ECO:0000313" key="3">
    <source>
        <dbReference type="EMBL" id="ORY77133.1"/>
    </source>
</evidence>
<dbReference type="Gene3D" id="1.25.40.20">
    <property type="entry name" value="Ankyrin repeat-containing domain"/>
    <property type="match status" value="2"/>
</dbReference>
<protein>
    <recommendedName>
        <fullName evidence="5">Ankyrin</fullName>
    </recommendedName>
</protein>
<dbReference type="SUPFAM" id="SSF48403">
    <property type="entry name" value="Ankyrin repeat"/>
    <property type="match status" value="2"/>
</dbReference>
<dbReference type="PANTHER" id="PTHR24198">
    <property type="entry name" value="ANKYRIN REPEAT AND PROTEIN KINASE DOMAIN-CONTAINING PROTEIN"/>
    <property type="match status" value="1"/>
</dbReference>
<keyword evidence="2" id="KW-0040">ANK repeat</keyword>
<dbReference type="SMART" id="SM00248">
    <property type="entry name" value="ANK"/>
    <property type="match status" value="8"/>
</dbReference>
<dbReference type="Proteomes" id="UP000193920">
    <property type="component" value="Unassembled WGS sequence"/>
</dbReference>
<evidence type="ECO:0000256" key="1">
    <source>
        <dbReference type="ARBA" id="ARBA00022737"/>
    </source>
</evidence>
<dbReference type="EMBL" id="MCOG01000020">
    <property type="protein sequence ID" value="ORY77133.1"/>
    <property type="molecule type" value="Genomic_DNA"/>
</dbReference>